<dbReference type="InParanoid" id="E4USA7"/>
<gene>
    <name evidence="1" type="ORF">MGYG_04318</name>
</gene>
<evidence type="ECO:0000313" key="1">
    <source>
        <dbReference type="EMBL" id="EFR01311.1"/>
    </source>
</evidence>
<protein>
    <submittedName>
        <fullName evidence="1">Uncharacterized protein</fullName>
    </submittedName>
</protein>
<dbReference type="RefSeq" id="XP_003174141.1">
    <property type="nucleotide sequence ID" value="XM_003174093.1"/>
</dbReference>
<dbReference type="AlphaFoldDB" id="E4USA7"/>
<dbReference type="GeneID" id="10029429"/>
<dbReference type="EMBL" id="DS989824">
    <property type="protein sequence ID" value="EFR01311.1"/>
    <property type="molecule type" value="Genomic_DNA"/>
</dbReference>
<dbReference type="HOGENOM" id="CLU_2757298_0_0_1"/>
<accession>E4USA7</accession>
<dbReference type="VEuPathDB" id="FungiDB:MGYG_04318"/>
<evidence type="ECO:0000313" key="2">
    <source>
        <dbReference type="Proteomes" id="UP000002669"/>
    </source>
</evidence>
<keyword evidence="2" id="KW-1185">Reference proteome</keyword>
<dbReference type="Proteomes" id="UP000002669">
    <property type="component" value="Unassembled WGS sequence"/>
</dbReference>
<name>E4USA7_ARTGP</name>
<reference evidence="2" key="1">
    <citation type="journal article" date="2012" name="MBio">
        <title>Comparative genome analysis of Trichophyton rubrum and related dermatophytes reveals candidate genes involved in infection.</title>
        <authorList>
            <person name="Martinez D.A."/>
            <person name="Oliver B.G."/>
            <person name="Graeser Y."/>
            <person name="Goldberg J.M."/>
            <person name="Li W."/>
            <person name="Martinez-Rossi N.M."/>
            <person name="Monod M."/>
            <person name="Shelest E."/>
            <person name="Barton R.C."/>
            <person name="Birch E."/>
            <person name="Brakhage A.A."/>
            <person name="Chen Z."/>
            <person name="Gurr S.J."/>
            <person name="Heiman D."/>
            <person name="Heitman J."/>
            <person name="Kosti I."/>
            <person name="Rossi A."/>
            <person name="Saif S."/>
            <person name="Samalova M."/>
            <person name="Saunders C.W."/>
            <person name="Shea T."/>
            <person name="Summerbell R.C."/>
            <person name="Xu J."/>
            <person name="Young S."/>
            <person name="Zeng Q."/>
            <person name="Birren B.W."/>
            <person name="Cuomo C.A."/>
            <person name="White T.C."/>
        </authorList>
    </citation>
    <scope>NUCLEOTIDE SEQUENCE [LARGE SCALE GENOMIC DNA]</scope>
    <source>
        <strain evidence="2">ATCC MYA-4604 / CBS 118893</strain>
    </source>
</reference>
<proteinExistence type="predicted"/>
<sequence length="70" mass="7797">MEWGGLKCISSQLLLDLSSKHRARIPCGILGMTEGLFPYLRNQSGDHVSGLKPYRSKTAYWKRRVCGTAG</sequence>
<organism evidence="2">
    <name type="scientific">Arthroderma gypseum (strain ATCC MYA-4604 / CBS 118893)</name>
    <name type="common">Microsporum gypseum</name>
    <dbReference type="NCBI Taxonomy" id="535722"/>
    <lineage>
        <taxon>Eukaryota</taxon>
        <taxon>Fungi</taxon>
        <taxon>Dikarya</taxon>
        <taxon>Ascomycota</taxon>
        <taxon>Pezizomycotina</taxon>
        <taxon>Eurotiomycetes</taxon>
        <taxon>Eurotiomycetidae</taxon>
        <taxon>Onygenales</taxon>
        <taxon>Arthrodermataceae</taxon>
        <taxon>Nannizzia</taxon>
    </lineage>
</organism>